<dbReference type="InterPro" id="IPR001080">
    <property type="entry name" value="3Fe4S_ferredoxin"/>
</dbReference>
<proteinExistence type="predicted"/>
<evidence type="ECO:0000256" key="4">
    <source>
        <dbReference type="ARBA" id="ARBA00022982"/>
    </source>
</evidence>
<dbReference type="Pfam" id="PF13370">
    <property type="entry name" value="Fer4_13"/>
    <property type="match status" value="1"/>
</dbReference>
<dbReference type="GO" id="GO:0005506">
    <property type="term" value="F:iron ion binding"/>
    <property type="evidence" value="ECO:0007669"/>
    <property type="project" value="UniProtKB-UniRule"/>
</dbReference>
<keyword evidence="5 8" id="KW-0408">Iron</keyword>
<dbReference type="GO" id="GO:0051538">
    <property type="term" value="F:3 iron, 4 sulfur cluster binding"/>
    <property type="evidence" value="ECO:0007669"/>
    <property type="project" value="UniProtKB-KW"/>
</dbReference>
<sequence>MSWNVSLDRGVCIGSGMCTGAAPDHFEFDFDDGMARAVAAEVAPDDSVVEAADACPVEAILVRSADGTVVAPTA</sequence>
<dbReference type="EMBL" id="BSQG01000005">
    <property type="protein sequence ID" value="GLU48774.1"/>
    <property type="molecule type" value="Genomic_DNA"/>
</dbReference>
<keyword evidence="2 8" id="KW-0813">Transport</keyword>
<evidence type="ECO:0000256" key="6">
    <source>
        <dbReference type="ARBA" id="ARBA00023014"/>
    </source>
</evidence>
<keyword evidence="10" id="KW-1185">Reference proteome</keyword>
<comment type="function">
    <text evidence="8">Ferredoxins are iron-sulfur proteins that transfer electrons in a wide variety of metabolic reactions.</text>
</comment>
<evidence type="ECO:0000256" key="8">
    <source>
        <dbReference type="RuleBase" id="RU368020"/>
    </source>
</evidence>
<dbReference type="RefSeq" id="WP_285760252.1">
    <property type="nucleotide sequence ID" value="NZ_BSQG01000005.1"/>
</dbReference>
<keyword evidence="3 8" id="KW-0479">Metal-binding</keyword>
<accession>A0A9W6P827</accession>
<comment type="caution">
    <text evidence="9">The sequence shown here is derived from an EMBL/GenBank/DDBJ whole genome shotgun (WGS) entry which is preliminary data.</text>
</comment>
<dbReference type="InterPro" id="IPR051269">
    <property type="entry name" value="Fe-S_cluster_ET"/>
</dbReference>
<keyword evidence="7" id="KW-0003">3Fe-4S</keyword>
<keyword evidence="4 8" id="KW-0249">Electron transport</keyword>
<evidence type="ECO:0000256" key="3">
    <source>
        <dbReference type="ARBA" id="ARBA00022723"/>
    </source>
</evidence>
<evidence type="ECO:0000256" key="7">
    <source>
        <dbReference type="ARBA" id="ARBA00023291"/>
    </source>
</evidence>
<dbReference type="PRINTS" id="PR00352">
    <property type="entry name" value="3FE4SFRDOXIN"/>
</dbReference>
<dbReference type="SUPFAM" id="SSF54862">
    <property type="entry name" value="4Fe-4S ferredoxins"/>
    <property type="match status" value="1"/>
</dbReference>
<dbReference type="PANTHER" id="PTHR36923">
    <property type="entry name" value="FERREDOXIN"/>
    <property type="match status" value="1"/>
</dbReference>
<gene>
    <name evidence="9" type="ORF">Nans01_31250</name>
</gene>
<reference evidence="9" key="1">
    <citation type="submission" date="2023-02" db="EMBL/GenBank/DDBJ databases">
        <title>Nocardiopsis ansamitocini NBRC 112285.</title>
        <authorList>
            <person name="Ichikawa N."/>
            <person name="Sato H."/>
            <person name="Tonouchi N."/>
        </authorList>
    </citation>
    <scope>NUCLEOTIDE SEQUENCE</scope>
    <source>
        <strain evidence="9">NBRC 112285</strain>
    </source>
</reference>
<dbReference type="Proteomes" id="UP001165092">
    <property type="component" value="Unassembled WGS sequence"/>
</dbReference>
<keyword evidence="6 8" id="KW-0411">Iron-sulfur</keyword>
<comment type="cofactor">
    <cofactor evidence="1">
        <name>[3Fe-4S] cluster</name>
        <dbReference type="ChEBI" id="CHEBI:21137"/>
    </cofactor>
</comment>
<evidence type="ECO:0000256" key="5">
    <source>
        <dbReference type="ARBA" id="ARBA00023004"/>
    </source>
</evidence>
<evidence type="ECO:0000256" key="2">
    <source>
        <dbReference type="ARBA" id="ARBA00022448"/>
    </source>
</evidence>
<protein>
    <recommendedName>
        <fullName evidence="8">Ferredoxin</fullName>
    </recommendedName>
</protein>
<name>A0A9W6P827_9ACTN</name>
<dbReference type="PANTHER" id="PTHR36923:SF3">
    <property type="entry name" value="FERREDOXIN"/>
    <property type="match status" value="1"/>
</dbReference>
<dbReference type="Gene3D" id="3.30.70.20">
    <property type="match status" value="1"/>
</dbReference>
<evidence type="ECO:0000313" key="10">
    <source>
        <dbReference type="Proteomes" id="UP001165092"/>
    </source>
</evidence>
<organism evidence="9 10">
    <name type="scientific">Nocardiopsis ansamitocini</name>
    <dbReference type="NCBI Taxonomy" id="1670832"/>
    <lineage>
        <taxon>Bacteria</taxon>
        <taxon>Bacillati</taxon>
        <taxon>Actinomycetota</taxon>
        <taxon>Actinomycetes</taxon>
        <taxon>Streptosporangiales</taxon>
        <taxon>Nocardiopsidaceae</taxon>
        <taxon>Nocardiopsis</taxon>
    </lineage>
</organism>
<evidence type="ECO:0000256" key="1">
    <source>
        <dbReference type="ARBA" id="ARBA00001927"/>
    </source>
</evidence>
<evidence type="ECO:0000313" key="9">
    <source>
        <dbReference type="EMBL" id="GLU48774.1"/>
    </source>
</evidence>
<dbReference type="AlphaFoldDB" id="A0A9W6P827"/>
<dbReference type="GO" id="GO:0009055">
    <property type="term" value="F:electron transfer activity"/>
    <property type="evidence" value="ECO:0007669"/>
    <property type="project" value="UniProtKB-UniRule"/>
</dbReference>